<organism evidence="1 2">
    <name type="scientific">Caballeronia sordidicola</name>
    <name type="common">Burkholderia sordidicola</name>
    <dbReference type="NCBI Taxonomy" id="196367"/>
    <lineage>
        <taxon>Bacteria</taxon>
        <taxon>Pseudomonadati</taxon>
        <taxon>Pseudomonadota</taxon>
        <taxon>Betaproteobacteria</taxon>
        <taxon>Burkholderiales</taxon>
        <taxon>Burkholderiaceae</taxon>
        <taxon>Caballeronia</taxon>
    </lineage>
</organism>
<dbReference type="AlphaFoldDB" id="A0A226WW77"/>
<evidence type="ECO:0000313" key="2">
    <source>
        <dbReference type="Proteomes" id="UP000214720"/>
    </source>
</evidence>
<dbReference type="Proteomes" id="UP000214720">
    <property type="component" value="Unassembled WGS sequence"/>
</dbReference>
<evidence type="ECO:0000313" key="1">
    <source>
        <dbReference type="EMBL" id="OXC75432.1"/>
    </source>
</evidence>
<sequence length="45" mass="4773">MSVPLGTVKAWLRRGTEALKISLGSTCETVPPMSLSTENASLQNP</sequence>
<protein>
    <submittedName>
        <fullName evidence="1">Uncharacterized protein</fullName>
    </submittedName>
</protein>
<accession>A0A226WW77</accession>
<dbReference type="EMBL" id="MTHB01000177">
    <property type="protein sequence ID" value="OXC75432.1"/>
    <property type="molecule type" value="Genomic_DNA"/>
</dbReference>
<comment type="caution">
    <text evidence="1">The sequence shown here is derived from an EMBL/GenBank/DDBJ whole genome shotgun (WGS) entry which is preliminary data.</text>
</comment>
<name>A0A226WW77_CABSO</name>
<gene>
    <name evidence="1" type="ORF">BSU04_26970</name>
</gene>
<reference evidence="2" key="1">
    <citation type="submission" date="2017-01" db="EMBL/GenBank/DDBJ databases">
        <title>Genome Analysis of Deinococcus marmoris KOPRI26562.</title>
        <authorList>
            <person name="Kim J.H."/>
            <person name="Oh H.-M."/>
        </authorList>
    </citation>
    <scope>NUCLEOTIDE SEQUENCE [LARGE SCALE GENOMIC DNA]</scope>
    <source>
        <strain evidence="2">PAMC 26633</strain>
    </source>
</reference>
<proteinExistence type="predicted"/>